<comment type="pathway">
    <text evidence="5">Cofactor biosynthesis; (R)-pantothenate biosynthesis; (R)-pantoate from 3-methyl-2-oxobutanoate: step 2/2.</text>
</comment>
<dbReference type="GO" id="GO:0008677">
    <property type="term" value="F:2-dehydropantoate 2-reductase activity"/>
    <property type="evidence" value="ECO:0007669"/>
    <property type="project" value="UniProtKB-EC"/>
</dbReference>
<comment type="catalytic activity">
    <reaction evidence="4">
        <text>6-phospho-D-gluconate + NADP(+) = D-ribulose 5-phosphate + CO2 + NADPH</text>
        <dbReference type="Rhea" id="RHEA:10116"/>
        <dbReference type="ChEBI" id="CHEBI:16526"/>
        <dbReference type="ChEBI" id="CHEBI:57783"/>
        <dbReference type="ChEBI" id="CHEBI:58121"/>
        <dbReference type="ChEBI" id="CHEBI:58349"/>
        <dbReference type="ChEBI" id="CHEBI:58759"/>
        <dbReference type="EC" id="1.1.1.44"/>
    </reaction>
</comment>
<comment type="similarity">
    <text evidence="1 5">Belongs to the ketopantoate reductase family.</text>
</comment>
<dbReference type="RefSeq" id="WP_061853825.1">
    <property type="nucleotide sequence ID" value="NZ_LUGM01000002.1"/>
</dbReference>
<dbReference type="UniPathway" id="UPA00028">
    <property type="reaction ID" value="UER00004"/>
</dbReference>
<evidence type="ECO:0000313" key="9">
    <source>
        <dbReference type="Proteomes" id="UP000075418"/>
    </source>
</evidence>
<dbReference type="InterPro" id="IPR013332">
    <property type="entry name" value="KPR_N"/>
</dbReference>
<comment type="catalytic activity">
    <reaction evidence="5">
        <text>(R)-pantoate + NADP(+) = 2-dehydropantoate + NADPH + H(+)</text>
        <dbReference type="Rhea" id="RHEA:16233"/>
        <dbReference type="ChEBI" id="CHEBI:11561"/>
        <dbReference type="ChEBI" id="CHEBI:15378"/>
        <dbReference type="ChEBI" id="CHEBI:15980"/>
        <dbReference type="ChEBI" id="CHEBI:57783"/>
        <dbReference type="ChEBI" id="CHEBI:58349"/>
        <dbReference type="EC" id="1.1.1.169"/>
    </reaction>
</comment>
<protein>
    <recommendedName>
        <fullName evidence="5">2-dehydropantoate 2-reductase</fullName>
        <ecNumber evidence="5">1.1.1.169</ecNumber>
    </recommendedName>
    <alternativeName>
        <fullName evidence="5">Ketopantoate reductase</fullName>
    </alternativeName>
</protein>
<accession>A0A151A2F3</accession>
<dbReference type="Pfam" id="PF02558">
    <property type="entry name" value="ApbA"/>
    <property type="match status" value="1"/>
</dbReference>
<dbReference type="InterPro" id="IPR008927">
    <property type="entry name" value="6-PGluconate_DH-like_C_sf"/>
</dbReference>
<keyword evidence="2 5" id="KW-0521">NADP</keyword>
<evidence type="ECO:0000259" key="6">
    <source>
        <dbReference type="Pfam" id="PF02558"/>
    </source>
</evidence>
<sequence>MTKFAIIGPGAVGSTIAFELQQHFSDTLLLGRQNSTLSYYPGNHTPMHQLQVQSLATTSTKVDVLFVAVKTYQLDTIIDDIKRITHQDSIIVLAQNGRTNIESLALPNVYQAVVYISGQKEQNTVTHFRDERLHVQDSPETRDLAQLLAPTNLDLKLEQHIADTIWYKLLVNLGINTVTALTRSTAKVLKDDKVNHLCRQLIDEGAQIALAEGVNLPKDIVTQIMTIYEGYPDEMGTSMYYDISAGRPLEVEAIQGYIYRTGQKHNLAIPTIMTTYTLLHGYLHTKRS</sequence>
<dbReference type="Proteomes" id="UP000075418">
    <property type="component" value="Unassembled WGS sequence"/>
</dbReference>
<dbReference type="InterPro" id="IPR013752">
    <property type="entry name" value="KPA_reductase"/>
</dbReference>
<evidence type="ECO:0000313" key="8">
    <source>
        <dbReference type="EMBL" id="KYH13594.1"/>
    </source>
</evidence>
<dbReference type="NCBIfam" id="TIGR00745">
    <property type="entry name" value="apbA_panE"/>
    <property type="match status" value="1"/>
</dbReference>
<dbReference type="AlphaFoldDB" id="A0A151A2F3"/>
<organism evidence="8 9">
    <name type="scientific">Staphylococcus kloosii</name>
    <dbReference type="NCBI Taxonomy" id="29384"/>
    <lineage>
        <taxon>Bacteria</taxon>
        <taxon>Bacillati</taxon>
        <taxon>Bacillota</taxon>
        <taxon>Bacilli</taxon>
        <taxon>Bacillales</taxon>
        <taxon>Staphylococcaceae</taxon>
        <taxon>Staphylococcus</taxon>
    </lineage>
</organism>
<evidence type="ECO:0000256" key="1">
    <source>
        <dbReference type="ARBA" id="ARBA00007870"/>
    </source>
</evidence>
<evidence type="ECO:0000256" key="3">
    <source>
        <dbReference type="ARBA" id="ARBA00023002"/>
    </source>
</evidence>
<dbReference type="GO" id="GO:0004616">
    <property type="term" value="F:phosphogluconate dehydrogenase (decarboxylating) activity"/>
    <property type="evidence" value="ECO:0007669"/>
    <property type="project" value="UniProtKB-EC"/>
</dbReference>
<comment type="function">
    <text evidence="5">Catalyzes the NADPH-dependent reduction of ketopantoate into pantoic acid.</text>
</comment>
<dbReference type="EC" id="1.1.1.169" evidence="5"/>
<dbReference type="Pfam" id="PF08546">
    <property type="entry name" value="ApbA_C"/>
    <property type="match status" value="1"/>
</dbReference>
<dbReference type="FunFam" id="1.10.1040.10:FF:000017">
    <property type="entry name" value="2-dehydropantoate 2-reductase"/>
    <property type="match status" value="1"/>
</dbReference>
<evidence type="ECO:0000256" key="2">
    <source>
        <dbReference type="ARBA" id="ARBA00022857"/>
    </source>
</evidence>
<gene>
    <name evidence="8" type="ORF">A0131_02060</name>
</gene>
<keyword evidence="3 5" id="KW-0560">Oxidoreductase</keyword>
<dbReference type="PANTHER" id="PTHR21708">
    <property type="entry name" value="PROBABLE 2-DEHYDROPANTOATE 2-REDUCTASE"/>
    <property type="match status" value="1"/>
</dbReference>
<dbReference type="Gene3D" id="1.10.1040.10">
    <property type="entry name" value="N-(1-d-carboxylethyl)-l-norvaline Dehydrogenase, domain 2"/>
    <property type="match status" value="1"/>
</dbReference>
<keyword evidence="5" id="KW-0566">Pantothenate biosynthesis</keyword>
<dbReference type="SUPFAM" id="SSF48179">
    <property type="entry name" value="6-phosphogluconate dehydrogenase C-terminal domain-like"/>
    <property type="match status" value="1"/>
</dbReference>
<evidence type="ECO:0000259" key="7">
    <source>
        <dbReference type="Pfam" id="PF08546"/>
    </source>
</evidence>
<dbReference type="InterPro" id="IPR003710">
    <property type="entry name" value="ApbA"/>
</dbReference>
<feature type="domain" description="Ketopantoate reductase N-terminal" evidence="6">
    <location>
        <begin position="5"/>
        <end position="137"/>
    </location>
</feature>
<evidence type="ECO:0000256" key="5">
    <source>
        <dbReference type="RuleBase" id="RU362068"/>
    </source>
</evidence>
<dbReference type="EMBL" id="LUGM01000002">
    <property type="protein sequence ID" value="KYH13594.1"/>
    <property type="molecule type" value="Genomic_DNA"/>
</dbReference>
<reference evidence="8 9" key="1">
    <citation type="submission" date="2016-02" db="EMBL/GenBank/DDBJ databases">
        <title>Draft genome sequence of hydrocarbon degrading Staphylococcus saprophyticus Strain CNV2, isolated from crude-oil contaminated soil from Noonmati Oil Refinery, Guwahati, Assam, India.</title>
        <authorList>
            <person name="Mukherjee A."/>
            <person name="Chettri B."/>
            <person name="Langpoklakpam J."/>
            <person name="Singh A.K."/>
            <person name="Chattopadhyay D.J."/>
        </authorList>
    </citation>
    <scope>NUCLEOTIDE SEQUENCE [LARGE SCALE GENOMIC DNA]</scope>
    <source>
        <strain evidence="8 9">CNV2</strain>
    </source>
</reference>
<dbReference type="NCBIfam" id="NF009542">
    <property type="entry name" value="PRK12921.1-4"/>
    <property type="match status" value="1"/>
</dbReference>
<dbReference type="InterPro" id="IPR051402">
    <property type="entry name" value="KPR-Related"/>
</dbReference>
<dbReference type="SUPFAM" id="SSF51735">
    <property type="entry name" value="NAD(P)-binding Rossmann-fold domains"/>
    <property type="match status" value="1"/>
</dbReference>
<dbReference type="GO" id="GO:0005737">
    <property type="term" value="C:cytoplasm"/>
    <property type="evidence" value="ECO:0007669"/>
    <property type="project" value="TreeGrafter"/>
</dbReference>
<evidence type="ECO:0000256" key="4">
    <source>
        <dbReference type="ARBA" id="ARBA00048640"/>
    </source>
</evidence>
<dbReference type="Gene3D" id="3.40.50.720">
    <property type="entry name" value="NAD(P)-binding Rossmann-like Domain"/>
    <property type="match status" value="1"/>
</dbReference>
<comment type="caution">
    <text evidence="8">The sequence shown here is derived from an EMBL/GenBank/DDBJ whole genome shotgun (WGS) entry which is preliminary data.</text>
</comment>
<dbReference type="PANTHER" id="PTHR21708:SF26">
    <property type="entry name" value="2-DEHYDROPANTOATE 2-REDUCTASE"/>
    <property type="match status" value="1"/>
</dbReference>
<feature type="domain" description="Ketopantoate reductase C-terminal" evidence="7">
    <location>
        <begin position="161"/>
        <end position="282"/>
    </location>
</feature>
<dbReference type="GO" id="GO:0015940">
    <property type="term" value="P:pantothenate biosynthetic process"/>
    <property type="evidence" value="ECO:0007669"/>
    <property type="project" value="UniProtKB-UniPathway"/>
</dbReference>
<dbReference type="InterPro" id="IPR013328">
    <property type="entry name" value="6PGD_dom2"/>
</dbReference>
<proteinExistence type="inferred from homology"/>
<name>A0A151A2F3_9STAP</name>
<dbReference type="InterPro" id="IPR036291">
    <property type="entry name" value="NAD(P)-bd_dom_sf"/>
</dbReference>